<reference evidence="2 3" key="1">
    <citation type="journal article" date="2023" name="Plants (Basel)">
        <title>Bridging the Gap: Combining Genomics and Transcriptomics Approaches to Understand Stylosanthes scabra, an Orphan Legume from the Brazilian Caatinga.</title>
        <authorList>
            <person name="Ferreira-Neto J.R.C."/>
            <person name="da Silva M.D."/>
            <person name="Binneck E."/>
            <person name="de Melo N.F."/>
            <person name="da Silva R.H."/>
            <person name="de Melo A.L.T.M."/>
            <person name="Pandolfi V."/>
            <person name="Bustamante F.O."/>
            <person name="Brasileiro-Vidal A.C."/>
            <person name="Benko-Iseppon A.M."/>
        </authorList>
    </citation>
    <scope>NUCLEOTIDE SEQUENCE [LARGE SCALE GENOMIC DNA]</scope>
    <source>
        <tissue evidence="2">Leaves</tissue>
    </source>
</reference>
<feature type="non-terminal residue" evidence="2">
    <location>
        <position position="84"/>
    </location>
</feature>
<feature type="region of interest" description="Disordered" evidence="1">
    <location>
        <begin position="1"/>
        <end position="20"/>
    </location>
</feature>
<feature type="region of interest" description="Disordered" evidence="1">
    <location>
        <begin position="40"/>
        <end position="84"/>
    </location>
</feature>
<organism evidence="2 3">
    <name type="scientific">Stylosanthes scabra</name>
    <dbReference type="NCBI Taxonomy" id="79078"/>
    <lineage>
        <taxon>Eukaryota</taxon>
        <taxon>Viridiplantae</taxon>
        <taxon>Streptophyta</taxon>
        <taxon>Embryophyta</taxon>
        <taxon>Tracheophyta</taxon>
        <taxon>Spermatophyta</taxon>
        <taxon>Magnoliopsida</taxon>
        <taxon>eudicotyledons</taxon>
        <taxon>Gunneridae</taxon>
        <taxon>Pentapetalae</taxon>
        <taxon>rosids</taxon>
        <taxon>fabids</taxon>
        <taxon>Fabales</taxon>
        <taxon>Fabaceae</taxon>
        <taxon>Papilionoideae</taxon>
        <taxon>50 kb inversion clade</taxon>
        <taxon>dalbergioids sensu lato</taxon>
        <taxon>Dalbergieae</taxon>
        <taxon>Pterocarpus clade</taxon>
        <taxon>Stylosanthes</taxon>
    </lineage>
</organism>
<name>A0ABU6URZ8_9FABA</name>
<evidence type="ECO:0000313" key="2">
    <source>
        <dbReference type="EMBL" id="MED6163896.1"/>
    </source>
</evidence>
<protein>
    <submittedName>
        <fullName evidence="2">Uncharacterized protein</fullName>
    </submittedName>
</protein>
<gene>
    <name evidence="2" type="ORF">PIB30_084557</name>
</gene>
<keyword evidence="3" id="KW-1185">Reference proteome</keyword>
<evidence type="ECO:0000313" key="3">
    <source>
        <dbReference type="Proteomes" id="UP001341840"/>
    </source>
</evidence>
<dbReference type="Proteomes" id="UP001341840">
    <property type="component" value="Unassembled WGS sequence"/>
</dbReference>
<accession>A0ABU6URZ8</accession>
<evidence type="ECO:0000256" key="1">
    <source>
        <dbReference type="SAM" id="MobiDB-lite"/>
    </source>
</evidence>
<proteinExistence type="predicted"/>
<dbReference type="EMBL" id="JASCZI010122204">
    <property type="protein sequence ID" value="MED6163896.1"/>
    <property type="molecule type" value="Genomic_DNA"/>
</dbReference>
<comment type="caution">
    <text evidence="2">The sequence shown here is derived from an EMBL/GenBank/DDBJ whole genome shotgun (WGS) entry which is preliminary data.</text>
</comment>
<sequence length="84" mass="9574">MHNDSFKRTGSYTLDERSTASRLDLREQITMLNRELTQQFELATEERTSRPDTPTSRHGVKLSVRSGGKLTIDSTRRSHGLIPT</sequence>